<gene>
    <name evidence="2" type="ORF">OCU04_005760</name>
</gene>
<evidence type="ECO:0000256" key="1">
    <source>
        <dbReference type="SAM" id="MobiDB-lite"/>
    </source>
</evidence>
<proteinExistence type="predicted"/>
<dbReference type="EMBL" id="JAPEIS010000006">
    <property type="protein sequence ID" value="KAJ8065046.1"/>
    <property type="molecule type" value="Genomic_DNA"/>
</dbReference>
<reference evidence="2" key="1">
    <citation type="submission" date="2022-11" db="EMBL/GenBank/DDBJ databases">
        <title>Genome Resource of Sclerotinia nivalis Strain SnTB1, a Plant Pathogen Isolated from American Ginseng.</title>
        <authorList>
            <person name="Fan S."/>
        </authorList>
    </citation>
    <scope>NUCLEOTIDE SEQUENCE</scope>
    <source>
        <strain evidence="2">SnTB1</strain>
    </source>
</reference>
<sequence>MYSFVTDESTPTPAADSRGSVTKYAPPVTYARNPFVTESGNSNPTGESSSRDLGLLDIPNWWKLDAIRKNPLVLGEFSPSFIRPSDVPLVTLSSNLNSVTTSWELSQLSYKLKSMLNDIVAMKFTFLGLNQAS</sequence>
<feature type="compositionally biased region" description="Polar residues" evidence="1">
    <location>
        <begin position="1"/>
        <end position="12"/>
    </location>
</feature>
<feature type="compositionally biased region" description="Polar residues" evidence="1">
    <location>
        <begin position="36"/>
        <end position="48"/>
    </location>
</feature>
<evidence type="ECO:0000313" key="3">
    <source>
        <dbReference type="Proteomes" id="UP001152300"/>
    </source>
</evidence>
<dbReference type="Proteomes" id="UP001152300">
    <property type="component" value="Unassembled WGS sequence"/>
</dbReference>
<organism evidence="2 3">
    <name type="scientific">Sclerotinia nivalis</name>
    <dbReference type="NCBI Taxonomy" id="352851"/>
    <lineage>
        <taxon>Eukaryota</taxon>
        <taxon>Fungi</taxon>
        <taxon>Dikarya</taxon>
        <taxon>Ascomycota</taxon>
        <taxon>Pezizomycotina</taxon>
        <taxon>Leotiomycetes</taxon>
        <taxon>Helotiales</taxon>
        <taxon>Sclerotiniaceae</taxon>
        <taxon>Sclerotinia</taxon>
    </lineage>
</organism>
<keyword evidence="3" id="KW-1185">Reference proteome</keyword>
<accession>A0A9X0ALM0</accession>
<comment type="caution">
    <text evidence="2">The sequence shown here is derived from an EMBL/GenBank/DDBJ whole genome shotgun (WGS) entry which is preliminary data.</text>
</comment>
<feature type="region of interest" description="Disordered" evidence="1">
    <location>
        <begin position="1"/>
        <end position="52"/>
    </location>
</feature>
<evidence type="ECO:0000313" key="2">
    <source>
        <dbReference type="EMBL" id="KAJ8065046.1"/>
    </source>
</evidence>
<dbReference type="AlphaFoldDB" id="A0A9X0ALM0"/>
<protein>
    <submittedName>
        <fullName evidence="2">Uncharacterized protein</fullName>
    </submittedName>
</protein>
<name>A0A9X0ALM0_9HELO</name>